<organism evidence="5 6">
    <name type="scientific">Schistosoma bovis</name>
    <name type="common">Blood fluke</name>
    <dbReference type="NCBI Taxonomy" id="6184"/>
    <lineage>
        <taxon>Eukaryota</taxon>
        <taxon>Metazoa</taxon>
        <taxon>Spiralia</taxon>
        <taxon>Lophotrochozoa</taxon>
        <taxon>Platyhelminthes</taxon>
        <taxon>Trematoda</taxon>
        <taxon>Digenea</taxon>
        <taxon>Strigeidida</taxon>
        <taxon>Schistosomatoidea</taxon>
        <taxon>Schistosomatidae</taxon>
        <taxon>Schistosoma</taxon>
    </lineage>
</organism>
<dbReference type="PROSITE" id="PS50853">
    <property type="entry name" value="FN3"/>
    <property type="match status" value="3"/>
</dbReference>
<keyword evidence="1" id="KW-0677">Repeat</keyword>
<feature type="compositionally biased region" description="Gly residues" evidence="2">
    <location>
        <begin position="814"/>
        <end position="823"/>
    </location>
</feature>
<feature type="domain" description="Fibronectin type-III" evidence="4">
    <location>
        <begin position="1"/>
        <end position="113"/>
    </location>
</feature>
<reference evidence="5 6" key="1">
    <citation type="journal article" date="2019" name="PLoS Pathog.">
        <title>Genome sequence of the bovine parasite Schistosoma bovis Tanzania.</title>
        <authorList>
            <person name="Oey H."/>
            <person name="Zakrzewski M."/>
            <person name="Gobert G."/>
            <person name="Gravermann K."/>
            <person name="Stoye J."/>
            <person name="Jones M."/>
            <person name="Mcmanus D."/>
            <person name="Krause L."/>
        </authorList>
    </citation>
    <scope>NUCLEOTIDE SEQUENCE [LARGE SCALE GENOMIC DNA]</scope>
    <source>
        <strain evidence="5 6">TAN1997</strain>
    </source>
</reference>
<dbReference type="Pfam" id="PF00041">
    <property type="entry name" value="fn3"/>
    <property type="match status" value="2"/>
</dbReference>
<gene>
    <name evidence="5" type="ORF">DC041_0007294</name>
</gene>
<dbReference type="Gene3D" id="2.60.40.10">
    <property type="entry name" value="Immunoglobulins"/>
    <property type="match status" value="5"/>
</dbReference>
<dbReference type="Proteomes" id="UP000290809">
    <property type="component" value="Unassembled WGS sequence"/>
</dbReference>
<evidence type="ECO:0000256" key="1">
    <source>
        <dbReference type="ARBA" id="ARBA00022737"/>
    </source>
</evidence>
<dbReference type="EMBL" id="QMKO01001837">
    <property type="protein sequence ID" value="RTG86234.1"/>
    <property type="molecule type" value="Genomic_DNA"/>
</dbReference>
<accession>A0A430QEX7</accession>
<proteinExistence type="predicted"/>
<dbReference type="STRING" id="6184.A0A430QEX7"/>
<dbReference type="SUPFAM" id="SSF49265">
    <property type="entry name" value="Fibronectin type III"/>
    <property type="match status" value="3"/>
</dbReference>
<dbReference type="PANTHER" id="PTHR13817">
    <property type="entry name" value="TITIN"/>
    <property type="match status" value="1"/>
</dbReference>
<dbReference type="CDD" id="cd00063">
    <property type="entry name" value="FN3"/>
    <property type="match status" value="3"/>
</dbReference>
<sequence>VPDSVQFVYNSSRTTATSVSFSWLPPLRDGNKPIRQYRIRYSHSEPSANGPMSSIQQPNVTEIDVSENQHHIELNNLRPYTKYHITVAAINDVGPKPDGPVRRLIANGTASDTIIVSWDNPALEHLNGNVDRYWICRQRIKDSLSIEELMELPWPEDPNDEHRQVLFFLNKSHDYMKHTSMRGRYSRVHCNLIIRQMDHEINGLPKFTAYAFRVIAMNSKVPQAPPADVTCASQQHSITVSWNPPNPDTINGILTEYHVSYFAANEYGDETSSVNQAVKGQTTVTLAGLLAYTNYTIQVAVSNRKGRGPASPRIICLTKEAPPGAPEFVKVKPINSSCIVVSWSHPRKPQGQMKSYCLEAIPLLDTAQDGFINLFAFSSISSSPSSSYNSNDNNNDRAKGPCIRPDFTSSYNYYFYCGLIEERPYNISVRGINQFDGHKTWAGPIRPTANPPLTANAAQLIPNNLRQQYSVTFNLSNFLPGNGCPPTTYRLLIAPSEDGHFGLKQTIINQTLTRSDLITVDILNRESYYSFWCFFLEILEEPPRKPIWHKFTPSLRGIQAEWLSPGSKRLDAPILWFYLNWTNLHTGQMETIRLSADQRTYYLSNLTCATTVKFQLKAENKVGNSSLTDVTSWTTLGSSPLTANAAQLIPNNLRQQYSVTFNLSNFLPGNGCPPTTYRLLIAPSEDGHFGLKQTIINQTLTRSDLITGTRTFLDADLFQTNSEPVLKQIHLLGKANFFLQPTVIVPTTALFAIIIVVVIALIFFCRHRRLEEDLCPNKSITVTHNDLRSNQTNNNLQHQQTTNIGHSYHSYHVGSGGGGGGGGDPRRVPTAVISTSATNSGKGRSSSNHGHDNLPPIPSSGHQQHDTKSTTIVPVGRHRTGLKRSCRYNYISGYLSSSNIYLWFIFSTEKCLYITTLPYWLNGTRMRLYDRGHPVKPSEQSVHVGSSQVNNHITGDEDERLSTNSVDSEGNINPYATYAATGFGDRTDTVGTSANLTGPDVPGSGGIKSSVVSGSVIDKNMIGPRGVRSTRDLNMNHGNHNVNISKSSWNTVFRRGLSIPSNPDSMITTMSGHHYHYPNLDSSIGNSTLGRPHLIRVGSSGRLRLAQHMIDPRLVPPSTAALIDPMMLGPYDNGTLEGNDSENTVDEFVARGSVLGPLRNGIIRRINSFESLHQLPRGRSRTYHQGFAACIPSGRTLPSMGINVSGSVVGPNASVSFYESGGTSGIQPSDPSVAYRGSVLSSTTGSSNQEELMQAYEYGRKHQLKSCLTLPSNTVIPSHLVPSGNLGTHLIPTHIGMGLDNSHHHRHRQHHHPSTGAIVVPHSTLTGVTVGGIGEGEISGESASSDATDSVNQLTSRRMIPIVGGGGGTSIHRGNDTSLFGHSRTKSNNNRLQQSRFVRCNSDCPSDMTDTYATVDYNGITSSNVISPSYNLSSTQQNSIRINQLTTSGVSGIQKNLYEQKMESNIIPRSYQPLPAPPPLSTIAYCDTDDPSTAYGPITNTTYDDESDQCQPTSYYYHHHHHHHPHHPSSSGINIMPNFNSSSNKKLISGFNNPLPHQIVGSDSNQMRRRVLPINLPTNTRDLRKQSSTNSRINNSRQLDKLHTRQLSEITGEESISINQLNYEDIIQVCDCVNPIDISNSTIHGQVYTTTTTTTTTTPATTTSTTAGVRWNIFSTNVIHSSNGINYHDGDIDCSGSGGGGGGGGGGSSINVGTVGYQGNSSSTITTHHPTEPIEENVYTSEFVLV</sequence>
<dbReference type="PANTHER" id="PTHR13817:SF166">
    <property type="entry name" value="NEURONAL IGCAM-RELATED"/>
    <property type="match status" value="1"/>
</dbReference>
<feature type="domain" description="Fibronectin type-III" evidence="4">
    <location>
        <begin position="221"/>
        <end position="321"/>
    </location>
</feature>
<keyword evidence="3" id="KW-0472">Membrane</keyword>
<dbReference type="SMART" id="SM00060">
    <property type="entry name" value="FN3"/>
    <property type="match status" value="5"/>
</dbReference>
<evidence type="ECO:0000259" key="4">
    <source>
        <dbReference type="PROSITE" id="PS50853"/>
    </source>
</evidence>
<feature type="transmembrane region" description="Helical" evidence="3">
    <location>
        <begin position="743"/>
        <end position="764"/>
    </location>
</feature>
<dbReference type="InterPro" id="IPR013783">
    <property type="entry name" value="Ig-like_fold"/>
</dbReference>
<evidence type="ECO:0000256" key="3">
    <source>
        <dbReference type="SAM" id="Phobius"/>
    </source>
</evidence>
<evidence type="ECO:0000313" key="6">
    <source>
        <dbReference type="Proteomes" id="UP000290809"/>
    </source>
</evidence>
<comment type="caution">
    <text evidence="5">The sequence shown here is derived from an EMBL/GenBank/DDBJ whole genome shotgun (WGS) entry which is preliminary data.</text>
</comment>
<dbReference type="FunFam" id="2.60.40.10:FF:000028">
    <property type="entry name" value="Neuronal cell adhesion molecule"/>
    <property type="match status" value="1"/>
</dbReference>
<feature type="domain" description="Fibronectin type-III" evidence="4">
    <location>
        <begin position="542"/>
        <end position="638"/>
    </location>
</feature>
<keyword evidence="3" id="KW-0812">Transmembrane</keyword>
<feature type="compositionally biased region" description="Polar residues" evidence="2">
    <location>
        <begin position="938"/>
        <end position="953"/>
    </location>
</feature>
<evidence type="ECO:0000313" key="5">
    <source>
        <dbReference type="EMBL" id="RTG86234.1"/>
    </source>
</evidence>
<protein>
    <recommendedName>
        <fullName evidence="4">Fibronectin type-III domain-containing protein</fullName>
    </recommendedName>
</protein>
<name>A0A430QEX7_SCHBO</name>
<dbReference type="InterPro" id="IPR050964">
    <property type="entry name" value="Striated_Muscle_Regulatory"/>
</dbReference>
<feature type="compositionally biased region" description="Polar residues" evidence="2">
    <location>
        <begin position="832"/>
        <end position="848"/>
    </location>
</feature>
<dbReference type="InterPro" id="IPR036116">
    <property type="entry name" value="FN3_sf"/>
</dbReference>
<feature type="region of interest" description="Disordered" evidence="2">
    <location>
        <begin position="807"/>
        <end position="872"/>
    </location>
</feature>
<feature type="region of interest" description="Disordered" evidence="2">
    <location>
        <begin position="937"/>
        <end position="968"/>
    </location>
</feature>
<feature type="region of interest" description="Disordered" evidence="2">
    <location>
        <begin position="1577"/>
        <end position="1597"/>
    </location>
</feature>
<feature type="non-terminal residue" evidence="5">
    <location>
        <position position="1"/>
    </location>
</feature>
<keyword evidence="3" id="KW-1133">Transmembrane helix</keyword>
<feature type="transmembrane region" description="Helical" evidence="3">
    <location>
        <begin position="888"/>
        <end position="906"/>
    </location>
</feature>
<evidence type="ECO:0000256" key="2">
    <source>
        <dbReference type="SAM" id="MobiDB-lite"/>
    </source>
</evidence>
<dbReference type="InterPro" id="IPR003961">
    <property type="entry name" value="FN3_dom"/>
</dbReference>
<keyword evidence="6" id="KW-1185">Reference proteome</keyword>